<dbReference type="RefSeq" id="WP_378262582.1">
    <property type="nucleotide sequence ID" value="NZ_JBHSIT010000012.1"/>
</dbReference>
<sequence length="124" mass="13478">MTLPIDQTTGEIQVRPFADVLRDLGRAVVIDEAGVQLQQLTTAVRDSGKKGRLTLTVEIAPMKGDSEALMVQAKTDLKLPAAEPVSGVFFADDVGNLVRDDPRQIALPLREVTRPTETKDLKQA</sequence>
<name>A0ABV9U7N7_9ACTN</name>
<gene>
    <name evidence="1" type="ORF">ACFPCY_35020</name>
</gene>
<dbReference type="EMBL" id="JBHSIT010000012">
    <property type="protein sequence ID" value="MFC4912557.1"/>
    <property type="molecule type" value="Genomic_DNA"/>
</dbReference>
<organism evidence="1 2">
    <name type="scientific">Actinomadura gamaensis</name>
    <dbReference type="NCBI Taxonomy" id="1763541"/>
    <lineage>
        <taxon>Bacteria</taxon>
        <taxon>Bacillati</taxon>
        <taxon>Actinomycetota</taxon>
        <taxon>Actinomycetes</taxon>
        <taxon>Streptosporangiales</taxon>
        <taxon>Thermomonosporaceae</taxon>
        <taxon>Actinomadura</taxon>
    </lineage>
</organism>
<proteinExistence type="predicted"/>
<comment type="caution">
    <text evidence="1">The sequence shown here is derived from an EMBL/GenBank/DDBJ whole genome shotgun (WGS) entry which is preliminary data.</text>
</comment>
<protein>
    <submittedName>
        <fullName evidence="1">Uncharacterized protein</fullName>
    </submittedName>
</protein>
<evidence type="ECO:0000313" key="1">
    <source>
        <dbReference type="EMBL" id="MFC4912557.1"/>
    </source>
</evidence>
<evidence type="ECO:0000313" key="2">
    <source>
        <dbReference type="Proteomes" id="UP001595872"/>
    </source>
</evidence>
<reference evidence="2" key="1">
    <citation type="journal article" date="2019" name="Int. J. Syst. Evol. Microbiol.">
        <title>The Global Catalogue of Microorganisms (GCM) 10K type strain sequencing project: providing services to taxonomists for standard genome sequencing and annotation.</title>
        <authorList>
            <consortium name="The Broad Institute Genomics Platform"/>
            <consortium name="The Broad Institute Genome Sequencing Center for Infectious Disease"/>
            <person name="Wu L."/>
            <person name="Ma J."/>
        </authorList>
    </citation>
    <scope>NUCLEOTIDE SEQUENCE [LARGE SCALE GENOMIC DNA]</scope>
    <source>
        <strain evidence="2">KLKA75</strain>
    </source>
</reference>
<accession>A0ABV9U7N7</accession>
<dbReference type="Proteomes" id="UP001595872">
    <property type="component" value="Unassembled WGS sequence"/>
</dbReference>
<keyword evidence="2" id="KW-1185">Reference proteome</keyword>